<sequence>MLSRPCEQPRSNGAQRSHPRSKRRNPPDEKGNGNGNPATTSVTPGERRDDPRVTRRLPTATSPPPRTMQQLRCNTTTRRNTMMETRVARTGQARQRQ</sequence>
<feature type="region of interest" description="Disordered" evidence="1">
    <location>
        <begin position="1"/>
        <end position="97"/>
    </location>
</feature>
<protein>
    <submittedName>
        <fullName evidence="2">Uncharacterized protein</fullName>
    </submittedName>
</protein>
<evidence type="ECO:0000313" key="2">
    <source>
        <dbReference type="EMBL" id="KIK06069.1"/>
    </source>
</evidence>
<reference evidence="3" key="2">
    <citation type="submission" date="2015-01" db="EMBL/GenBank/DDBJ databases">
        <title>Evolutionary Origins and Diversification of the Mycorrhizal Mutualists.</title>
        <authorList>
            <consortium name="DOE Joint Genome Institute"/>
            <consortium name="Mycorrhizal Genomics Consortium"/>
            <person name="Kohler A."/>
            <person name="Kuo A."/>
            <person name="Nagy L.G."/>
            <person name="Floudas D."/>
            <person name="Copeland A."/>
            <person name="Barry K.W."/>
            <person name="Cichocki N."/>
            <person name="Veneault-Fourrey C."/>
            <person name="LaButti K."/>
            <person name="Lindquist E.A."/>
            <person name="Lipzen A."/>
            <person name="Lundell T."/>
            <person name="Morin E."/>
            <person name="Murat C."/>
            <person name="Riley R."/>
            <person name="Ohm R."/>
            <person name="Sun H."/>
            <person name="Tunlid A."/>
            <person name="Henrissat B."/>
            <person name="Grigoriev I.V."/>
            <person name="Hibbett D.S."/>
            <person name="Martin F."/>
        </authorList>
    </citation>
    <scope>NUCLEOTIDE SEQUENCE [LARGE SCALE GENOMIC DNA]</scope>
    <source>
        <strain evidence="3">LaAM-08-1</strain>
    </source>
</reference>
<evidence type="ECO:0000313" key="3">
    <source>
        <dbReference type="Proteomes" id="UP000054477"/>
    </source>
</evidence>
<organism evidence="2 3">
    <name type="scientific">Laccaria amethystina LaAM-08-1</name>
    <dbReference type="NCBI Taxonomy" id="1095629"/>
    <lineage>
        <taxon>Eukaryota</taxon>
        <taxon>Fungi</taxon>
        <taxon>Dikarya</taxon>
        <taxon>Basidiomycota</taxon>
        <taxon>Agaricomycotina</taxon>
        <taxon>Agaricomycetes</taxon>
        <taxon>Agaricomycetidae</taxon>
        <taxon>Agaricales</taxon>
        <taxon>Agaricineae</taxon>
        <taxon>Hydnangiaceae</taxon>
        <taxon>Laccaria</taxon>
    </lineage>
</organism>
<proteinExistence type="predicted"/>
<dbReference type="EMBL" id="KN838555">
    <property type="protein sequence ID" value="KIK06069.1"/>
    <property type="molecule type" value="Genomic_DNA"/>
</dbReference>
<dbReference type="AlphaFoldDB" id="A0A0C9XWV0"/>
<dbReference type="HOGENOM" id="CLU_2347023_0_0_1"/>
<reference evidence="2 3" key="1">
    <citation type="submission" date="2014-04" db="EMBL/GenBank/DDBJ databases">
        <authorList>
            <consortium name="DOE Joint Genome Institute"/>
            <person name="Kuo A."/>
            <person name="Kohler A."/>
            <person name="Nagy L.G."/>
            <person name="Floudas D."/>
            <person name="Copeland A."/>
            <person name="Barry K.W."/>
            <person name="Cichocki N."/>
            <person name="Veneault-Fourrey C."/>
            <person name="LaButti K."/>
            <person name="Lindquist E.A."/>
            <person name="Lipzen A."/>
            <person name="Lundell T."/>
            <person name="Morin E."/>
            <person name="Murat C."/>
            <person name="Sun H."/>
            <person name="Tunlid A."/>
            <person name="Henrissat B."/>
            <person name="Grigoriev I.V."/>
            <person name="Hibbett D.S."/>
            <person name="Martin F."/>
            <person name="Nordberg H.P."/>
            <person name="Cantor M.N."/>
            <person name="Hua S.X."/>
        </authorList>
    </citation>
    <scope>NUCLEOTIDE SEQUENCE [LARGE SCALE GENOMIC DNA]</scope>
    <source>
        <strain evidence="2 3">LaAM-08-1</strain>
    </source>
</reference>
<gene>
    <name evidence="2" type="ORF">K443DRAFT_308256</name>
</gene>
<name>A0A0C9XWV0_9AGAR</name>
<accession>A0A0C9XWV0</accession>
<feature type="compositionally biased region" description="Low complexity" evidence="1">
    <location>
        <begin position="72"/>
        <end position="85"/>
    </location>
</feature>
<dbReference type="Proteomes" id="UP000054477">
    <property type="component" value="Unassembled WGS sequence"/>
</dbReference>
<keyword evidence="3" id="KW-1185">Reference proteome</keyword>
<evidence type="ECO:0000256" key="1">
    <source>
        <dbReference type="SAM" id="MobiDB-lite"/>
    </source>
</evidence>